<evidence type="ECO:0000256" key="1">
    <source>
        <dbReference type="ARBA" id="ARBA00006407"/>
    </source>
</evidence>
<dbReference type="PANTHER" id="PTHR12184:SF1">
    <property type="entry name" value="UBIQUINOL-CYTOCHROME-C REDUCTASE COMPLEX ASSEMBLY FACTOR 1"/>
    <property type="match status" value="1"/>
</dbReference>
<organism evidence="4">
    <name type="scientific">Caulobacter sp. 73W</name>
    <dbReference type="NCBI Taxonomy" id="3161137"/>
    <lineage>
        <taxon>Bacteria</taxon>
        <taxon>Pseudomonadati</taxon>
        <taxon>Pseudomonadota</taxon>
        <taxon>Alphaproteobacteria</taxon>
        <taxon>Caulobacterales</taxon>
        <taxon>Caulobacteraceae</taxon>
        <taxon>Caulobacter</taxon>
    </lineage>
</organism>
<dbReference type="RefSeq" id="WP_369059570.1">
    <property type="nucleotide sequence ID" value="NZ_CP158375.1"/>
</dbReference>
<feature type="domain" description="Ubiquinol-cytochrome c chaperone" evidence="3">
    <location>
        <begin position="36"/>
        <end position="170"/>
    </location>
</feature>
<dbReference type="InterPro" id="IPR014569">
    <property type="entry name" value="Ubq_cyt-c_CBP3-rel"/>
</dbReference>
<dbReference type="InterPro" id="IPR007129">
    <property type="entry name" value="Ubiqinol_cyt_c_chaperone_CPB3"/>
</dbReference>
<evidence type="ECO:0000256" key="2">
    <source>
        <dbReference type="ARBA" id="ARBA00006436"/>
    </source>
</evidence>
<dbReference type="AlphaFoldDB" id="A0AB39KS60"/>
<comment type="similarity">
    <text evidence="2">Belongs to the UPF0174 family.</text>
</comment>
<dbReference type="PIRSF" id="PIRSF032079">
    <property type="entry name" value="UCP032079"/>
    <property type="match status" value="1"/>
</dbReference>
<evidence type="ECO:0000313" key="4">
    <source>
        <dbReference type="EMBL" id="XDO96730.1"/>
    </source>
</evidence>
<dbReference type="InterPro" id="IPR021150">
    <property type="entry name" value="Ubiq_cyt_c_chap"/>
</dbReference>
<gene>
    <name evidence="4" type="ORF">ABOZ73_18500</name>
</gene>
<dbReference type="Pfam" id="PF03981">
    <property type="entry name" value="Ubiq_cyt_C_chap"/>
    <property type="match status" value="1"/>
</dbReference>
<sequence length="174" mass="18612">MFLERFFPPSPAKIAGRRLYDSAAKQARSPNLYAVMGAPDTLEGRFELYSLHVALVVERLRGQGETAAEVSQATFDAYVRGLDDALREIGVGDLSVGKKMKKLAAAFYGRLKGLDEVIAALPDRAPLEALVERTVAPAEGGAALSAYLLKVREHLAAQDTDALLGGAVSWPEAA</sequence>
<dbReference type="EMBL" id="CP158375">
    <property type="protein sequence ID" value="XDO96730.1"/>
    <property type="molecule type" value="Genomic_DNA"/>
</dbReference>
<accession>A0AB39KS60</accession>
<evidence type="ECO:0000259" key="3">
    <source>
        <dbReference type="Pfam" id="PF03981"/>
    </source>
</evidence>
<reference evidence="4" key="1">
    <citation type="submission" date="2024-06" db="EMBL/GenBank/DDBJ databases">
        <title>Caulobacter inopinatus, sp. nov.</title>
        <authorList>
            <person name="Donachie S.P."/>
        </authorList>
    </citation>
    <scope>NUCLEOTIDE SEQUENCE</scope>
    <source>
        <strain evidence="4">73W</strain>
    </source>
</reference>
<protein>
    <submittedName>
        <fullName evidence="4">Ubiquinol-cytochrome C chaperone family protein</fullName>
    </submittedName>
</protein>
<proteinExistence type="inferred from homology"/>
<comment type="similarity">
    <text evidence="1">Belongs to the CBP3 family.</text>
</comment>
<dbReference type="PANTHER" id="PTHR12184">
    <property type="entry name" value="UBIQUINOL-CYTOCHROME C REDUCTASE COMPLEX ASSEMBLY FACTOR 1 FAMILY MEMBER"/>
    <property type="match status" value="1"/>
</dbReference>
<name>A0AB39KS60_9CAUL</name>